<dbReference type="SUPFAM" id="SSF51197">
    <property type="entry name" value="Clavaminate synthase-like"/>
    <property type="match status" value="1"/>
</dbReference>
<feature type="domain" description="JmjC" evidence="2">
    <location>
        <begin position="299"/>
        <end position="439"/>
    </location>
</feature>
<dbReference type="EMBL" id="JASBNA010000026">
    <property type="protein sequence ID" value="KAK7684282.1"/>
    <property type="molecule type" value="Genomic_DNA"/>
</dbReference>
<feature type="region of interest" description="Disordered" evidence="1">
    <location>
        <begin position="159"/>
        <end position="187"/>
    </location>
</feature>
<proteinExistence type="predicted"/>
<comment type="caution">
    <text evidence="3">The sequence shown here is derived from an EMBL/GenBank/DDBJ whole genome shotgun (WGS) entry which is preliminary data.</text>
</comment>
<evidence type="ECO:0000313" key="4">
    <source>
        <dbReference type="Proteomes" id="UP001385951"/>
    </source>
</evidence>
<keyword evidence="4" id="KW-1185">Reference proteome</keyword>
<feature type="compositionally biased region" description="Basic residues" evidence="1">
    <location>
        <begin position="170"/>
        <end position="180"/>
    </location>
</feature>
<organism evidence="3 4">
    <name type="scientific">Cerrena zonata</name>
    <dbReference type="NCBI Taxonomy" id="2478898"/>
    <lineage>
        <taxon>Eukaryota</taxon>
        <taxon>Fungi</taxon>
        <taxon>Dikarya</taxon>
        <taxon>Basidiomycota</taxon>
        <taxon>Agaricomycotina</taxon>
        <taxon>Agaricomycetes</taxon>
        <taxon>Polyporales</taxon>
        <taxon>Cerrenaceae</taxon>
        <taxon>Cerrena</taxon>
    </lineage>
</organism>
<feature type="compositionally biased region" description="Basic and acidic residues" evidence="1">
    <location>
        <begin position="160"/>
        <end position="169"/>
    </location>
</feature>
<dbReference type="AlphaFoldDB" id="A0AAW0G3Z8"/>
<name>A0AAW0G3Z8_9APHY</name>
<evidence type="ECO:0000256" key="1">
    <source>
        <dbReference type="SAM" id="MobiDB-lite"/>
    </source>
</evidence>
<accession>A0AAW0G3Z8</accession>
<dbReference type="Proteomes" id="UP001385951">
    <property type="component" value="Unassembled WGS sequence"/>
</dbReference>
<dbReference type="InterPro" id="IPR003347">
    <property type="entry name" value="JmjC_dom"/>
</dbReference>
<gene>
    <name evidence="3" type="ORF">QCA50_012606</name>
</gene>
<reference evidence="3 4" key="1">
    <citation type="submission" date="2022-09" db="EMBL/GenBank/DDBJ databases">
        <authorList>
            <person name="Palmer J.M."/>
        </authorList>
    </citation>
    <scope>NUCLEOTIDE SEQUENCE [LARGE SCALE GENOMIC DNA]</scope>
    <source>
        <strain evidence="3 4">DSM 7382</strain>
    </source>
</reference>
<dbReference type="PROSITE" id="PS51184">
    <property type="entry name" value="JMJC"/>
    <property type="match status" value="1"/>
</dbReference>
<sequence length="570" mass="64014">MANEARPSNVYMSQHPAWPYPDCDLYQAGLEMAEFPSTAGHIVWPSGIRTALPFLPSTEESISTDGVKKMAAGKDDLLLPRHDRIAAIVDLGSKALTPMETIALNRWIRKMLGDGRLVVLHNTPMTSQIPLTEDGFVALRSDLDKRIDVLEELADYNRSVPEEEKEKARPGRKSKGKGRPSKLEKTGKKAAGMLYHYDSRHVRCEYMQIGKQRHTHTAVYSTDTELEVNGEESGSIHRAFENPDRVGPHVSLTIREFIRCRTNHHFCGNWLDSATVFCSGSPMFIQGISDDSIAAASIMSTNSESDERRQPFSQDWVRCKSWSIAAHATSFTSFHHDSNGLCTWALVLSGLKFWGYVVTVDGIVEMKKRGELDSEMFTESPPMYSMRQGHVVLTVGSTVIMPPGLLHTVFTALSSVMNGGHFYCYDTMAATEMAMRFDKEKTAQKTNNHHPSYIAIMVRMVLAMPSIFKEMVPYDTICAFGAILGDPTFYKLQEFSGMEDANVLSEVDEIDKALLHKARNLLLRGLVKSNEVQEGKAWKAISTQLRKSLDEHHHKTNKPSNLYMRISDFR</sequence>
<dbReference type="Gene3D" id="2.60.120.650">
    <property type="entry name" value="Cupin"/>
    <property type="match status" value="1"/>
</dbReference>
<protein>
    <recommendedName>
        <fullName evidence="2">JmjC domain-containing protein</fullName>
    </recommendedName>
</protein>
<evidence type="ECO:0000313" key="3">
    <source>
        <dbReference type="EMBL" id="KAK7684282.1"/>
    </source>
</evidence>
<evidence type="ECO:0000259" key="2">
    <source>
        <dbReference type="PROSITE" id="PS51184"/>
    </source>
</evidence>